<organism evidence="1">
    <name type="scientific">marine sediment metagenome</name>
    <dbReference type="NCBI Taxonomy" id="412755"/>
    <lineage>
        <taxon>unclassified sequences</taxon>
        <taxon>metagenomes</taxon>
        <taxon>ecological metagenomes</taxon>
    </lineage>
</organism>
<proteinExistence type="predicted"/>
<gene>
    <name evidence="1" type="ORF">S01H4_62918</name>
</gene>
<sequence>MVDFSFGLIRFGISKAYINQVKTKFPNADFHKNLSKRAAKWFMKHPLNPVPMMKW</sequence>
<accession>X1DYN9</accession>
<evidence type="ECO:0000313" key="1">
    <source>
        <dbReference type="EMBL" id="GAH10024.1"/>
    </source>
</evidence>
<dbReference type="AlphaFoldDB" id="X1DYN9"/>
<comment type="caution">
    <text evidence="1">The sequence shown here is derived from an EMBL/GenBank/DDBJ whole genome shotgun (WGS) entry which is preliminary data.</text>
</comment>
<name>X1DYN9_9ZZZZ</name>
<dbReference type="EMBL" id="BART01037687">
    <property type="protein sequence ID" value="GAH10024.1"/>
    <property type="molecule type" value="Genomic_DNA"/>
</dbReference>
<protein>
    <submittedName>
        <fullName evidence="1">Uncharacterized protein</fullName>
    </submittedName>
</protein>
<reference evidence="1" key="1">
    <citation type="journal article" date="2014" name="Front. Microbiol.">
        <title>High frequency of phylogenetically diverse reductive dehalogenase-homologous genes in deep subseafloor sedimentary metagenomes.</title>
        <authorList>
            <person name="Kawai M."/>
            <person name="Futagami T."/>
            <person name="Toyoda A."/>
            <person name="Takaki Y."/>
            <person name="Nishi S."/>
            <person name="Hori S."/>
            <person name="Arai W."/>
            <person name="Tsubouchi T."/>
            <person name="Morono Y."/>
            <person name="Uchiyama I."/>
            <person name="Ito T."/>
            <person name="Fujiyama A."/>
            <person name="Inagaki F."/>
            <person name="Takami H."/>
        </authorList>
    </citation>
    <scope>NUCLEOTIDE SEQUENCE</scope>
    <source>
        <strain evidence="1">Expedition CK06-06</strain>
    </source>
</reference>